<dbReference type="PANTHER" id="PTHR37984:SF5">
    <property type="entry name" value="PROTEIN NYNRIN-LIKE"/>
    <property type="match status" value="1"/>
</dbReference>
<gene>
    <name evidence="1" type="ORF">KY290_013410</name>
</gene>
<organism evidence="1 2">
    <name type="scientific">Solanum tuberosum</name>
    <name type="common">Potato</name>
    <dbReference type="NCBI Taxonomy" id="4113"/>
    <lineage>
        <taxon>Eukaryota</taxon>
        <taxon>Viridiplantae</taxon>
        <taxon>Streptophyta</taxon>
        <taxon>Embryophyta</taxon>
        <taxon>Tracheophyta</taxon>
        <taxon>Spermatophyta</taxon>
        <taxon>Magnoliopsida</taxon>
        <taxon>eudicotyledons</taxon>
        <taxon>Gunneridae</taxon>
        <taxon>Pentapetalae</taxon>
        <taxon>asterids</taxon>
        <taxon>lamiids</taxon>
        <taxon>Solanales</taxon>
        <taxon>Solanaceae</taxon>
        <taxon>Solanoideae</taxon>
        <taxon>Solaneae</taxon>
        <taxon>Solanum</taxon>
    </lineage>
</organism>
<accession>A0ABQ7VLM5</accession>
<dbReference type="Proteomes" id="UP000826656">
    <property type="component" value="Unassembled WGS sequence"/>
</dbReference>
<evidence type="ECO:0000313" key="1">
    <source>
        <dbReference type="EMBL" id="KAH0769429.1"/>
    </source>
</evidence>
<dbReference type="InterPro" id="IPR050951">
    <property type="entry name" value="Retrovirus_Pol_polyprotein"/>
</dbReference>
<proteinExistence type="predicted"/>
<dbReference type="PANTHER" id="PTHR37984">
    <property type="entry name" value="PROTEIN CBG26694"/>
    <property type="match status" value="1"/>
</dbReference>
<comment type="caution">
    <text evidence="1">The sequence shown here is derived from an EMBL/GenBank/DDBJ whole genome shotgun (WGS) entry which is preliminary data.</text>
</comment>
<name>A0ABQ7VLM5_SOLTU</name>
<keyword evidence="2" id="KW-1185">Reference proteome</keyword>
<dbReference type="InterPro" id="IPR043128">
    <property type="entry name" value="Rev_trsase/Diguanyl_cyclase"/>
</dbReference>
<dbReference type="Gene3D" id="3.30.70.270">
    <property type="match status" value="1"/>
</dbReference>
<evidence type="ECO:0008006" key="3">
    <source>
        <dbReference type="Google" id="ProtNLM"/>
    </source>
</evidence>
<dbReference type="EMBL" id="JAIVGD010000011">
    <property type="protein sequence ID" value="KAH0769429.1"/>
    <property type="molecule type" value="Genomic_DNA"/>
</dbReference>
<dbReference type="InterPro" id="IPR043502">
    <property type="entry name" value="DNA/RNA_pol_sf"/>
</dbReference>
<reference evidence="1 2" key="1">
    <citation type="journal article" date="2021" name="bioRxiv">
        <title>Chromosome-scale and haplotype-resolved genome assembly of a tetraploid potato cultivar.</title>
        <authorList>
            <person name="Sun H."/>
            <person name="Jiao W.-B."/>
            <person name="Krause K."/>
            <person name="Campoy J.A."/>
            <person name="Goel M."/>
            <person name="Folz-Donahue K."/>
            <person name="Kukat C."/>
            <person name="Huettel B."/>
            <person name="Schneeberger K."/>
        </authorList>
    </citation>
    <scope>NUCLEOTIDE SEQUENCE [LARGE SCALE GENOMIC DNA]</scope>
    <source>
        <strain evidence="1">SolTubOtavaFocal</strain>
        <tissue evidence="1">Leaves</tissue>
    </source>
</reference>
<evidence type="ECO:0000313" key="2">
    <source>
        <dbReference type="Proteomes" id="UP000826656"/>
    </source>
</evidence>
<sequence length="129" mass="14927">MYVIQTSIGSELAWVTRHPKSRLYVKGVASGRDNIQVDPKKTKMVKNCPRLLSASNIWSFFGLTGYYRRSIDGFSSIASPLRTLTQKKVKFLWLEAFEKNYKELRDRLMLARTLTLSEGSMVLWFIVML</sequence>
<dbReference type="SUPFAM" id="SSF56672">
    <property type="entry name" value="DNA/RNA polymerases"/>
    <property type="match status" value="1"/>
</dbReference>
<protein>
    <recommendedName>
        <fullName evidence="3">Reverse transcriptase</fullName>
    </recommendedName>
</protein>